<comment type="subcellular location">
    <subcellularLocation>
        <location evidence="1 8">Nucleus</location>
    </subcellularLocation>
</comment>
<protein>
    <recommendedName>
        <fullName evidence="3 8">Mediator of RNA polymerase II transcription subunit 7</fullName>
    </recommendedName>
</protein>
<dbReference type="InterPro" id="IPR009244">
    <property type="entry name" value="Mediatior_Med7"/>
</dbReference>
<keyword evidence="5 8" id="KW-0010">Activator</keyword>
<dbReference type="PANTHER" id="PTHR21428:SF11">
    <property type="entry name" value="MEDIATOR OF RNA POLYMERASE II TRANSCRIPTION SUBUNIT 7"/>
    <property type="match status" value="1"/>
</dbReference>
<dbReference type="GO" id="GO:0016592">
    <property type="term" value="C:mediator complex"/>
    <property type="evidence" value="ECO:0007669"/>
    <property type="project" value="InterPro"/>
</dbReference>
<dbReference type="InterPro" id="IPR044888">
    <property type="entry name" value="Mediatior_Med7_sf"/>
</dbReference>
<sequence>MAEESLISSLYPPPPAYYKYFTSENVNRAKELEASNGEIPEDAKYLEFLTPPRQPEGETYRSFGNVWQFNDKIPQLEDMGIPQLYKPSDVPDGDDSQAKILALKKLIKSLLLNFLEVVGVMSVDPKEFSLKVEHIRTILINIHHLLNEYRPHQSRESLILLMENQVETKKNEILEIKRVCSEVEDKIKSLVEIYVDGKAEVKHEDDELQPPQEVRSEMDVDPVV</sequence>
<accession>A0A1E4S019</accession>
<evidence type="ECO:0000256" key="9">
    <source>
        <dbReference type="SAM" id="MobiDB-lite"/>
    </source>
</evidence>
<keyword evidence="13" id="KW-1185">Reference proteome</keyword>
<name>A0A0H5C2U7_CYBJN</name>
<dbReference type="Gene3D" id="6.10.140.1520">
    <property type="match status" value="1"/>
</dbReference>
<comment type="function">
    <text evidence="8">Component of the Mediator complex, a coactivator involved in the regulated transcription of nearly all RNA polymerase II-dependent genes. Mediator functions as a bridge to convey information from gene-specific regulatory proteins to the basal RNA polymerase II transcription machinery.</text>
</comment>
<evidence type="ECO:0000313" key="10">
    <source>
        <dbReference type="EMBL" id="CEP22131.1"/>
    </source>
</evidence>
<dbReference type="InterPro" id="IPR037212">
    <property type="entry name" value="Med7/Med21-like"/>
</dbReference>
<evidence type="ECO:0000256" key="2">
    <source>
        <dbReference type="ARBA" id="ARBA00009994"/>
    </source>
</evidence>
<dbReference type="GO" id="GO:0006357">
    <property type="term" value="P:regulation of transcription by RNA polymerase II"/>
    <property type="evidence" value="ECO:0007669"/>
    <property type="project" value="InterPro"/>
</dbReference>
<dbReference type="GO" id="GO:0070847">
    <property type="term" value="C:core mediator complex"/>
    <property type="evidence" value="ECO:0007669"/>
    <property type="project" value="TreeGrafter"/>
</dbReference>
<dbReference type="OMA" id="IHDSYSM"/>
<dbReference type="GO" id="GO:0003712">
    <property type="term" value="F:transcription coregulator activity"/>
    <property type="evidence" value="ECO:0007669"/>
    <property type="project" value="InterPro"/>
</dbReference>
<comment type="similarity">
    <text evidence="2 8">Belongs to the Mediator complex subunit 7 family.</text>
</comment>
<dbReference type="RefSeq" id="XP_020069887.1">
    <property type="nucleotide sequence ID" value="XM_020213745.1"/>
</dbReference>
<evidence type="ECO:0000256" key="5">
    <source>
        <dbReference type="ARBA" id="ARBA00023159"/>
    </source>
</evidence>
<evidence type="ECO:0000313" key="13">
    <source>
        <dbReference type="Proteomes" id="UP000094389"/>
    </source>
</evidence>
<evidence type="ECO:0000256" key="1">
    <source>
        <dbReference type="ARBA" id="ARBA00004123"/>
    </source>
</evidence>
<dbReference type="PANTHER" id="PTHR21428">
    <property type="entry name" value="MEDIATOR OF RNA POLYMERASE II TRANSCRIPTION SUBUNIT 7"/>
    <property type="match status" value="1"/>
</dbReference>
<dbReference type="EMBL" id="KV453933">
    <property type="protein sequence ID" value="ODV72848.1"/>
    <property type="molecule type" value="Genomic_DNA"/>
</dbReference>
<dbReference type="GeneID" id="30988141"/>
<evidence type="ECO:0000256" key="4">
    <source>
        <dbReference type="ARBA" id="ARBA00023015"/>
    </source>
</evidence>
<keyword evidence="6 8" id="KW-0804">Transcription</keyword>
<dbReference type="STRING" id="983966.A0A0H5C2U7"/>
<proteinExistence type="inferred from homology"/>
<reference evidence="12" key="2">
    <citation type="journal article" date="2015" name="J. Biotechnol.">
        <title>The structure of the Cyberlindnera jadinii genome and its relation to Candida utilis analyzed by the occurrence of single nucleotide polymorphisms.</title>
        <authorList>
            <person name="Rupp O."/>
            <person name="Brinkrolf K."/>
            <person name="Buerth C."/>
            <person name="Kunigo M."/>
            <person name="Schneider J."/>
            <person name="Jaenicke S."/>
            <person name="Goesmann A."/>
            <person name="Puehler A."/>
            <person name="Jaeger K.-E."/>
            <person name="Ernst J.F."/>
        </authorList>
    </citation>
    <scope>NUCLEOTIDE SEQUENCE [LARGE SCALE GENOMIC DNA]</scope>
    <source>
        <strain evidence="12">ATCC 18201 / CBS 1600 / BCRC 20928 / JCM 3617 / NBRC 0987 / NRRL Y-1542</strain>
    </source>
</reference>
<organism evidence="10 12">
    <name type="scientific">Cyberlindnera jadinii (strain ATCC 18201 / CBS 1600 / BCRC 20928 / JCM 3617 / NBRC 0987 / NRRL Y-1542)</name>
    <name type="common">Torula yeast</name>
    <name type="synonym">Candida utilis</name>
    <dbReference type="NCBI Taxonomy" id="983966"/>
    <lineage>
        <taxon>Eukaryota</taxon>
        <taxon>Fungi</taxon>
        <taxon>Dikarya</taxon>
        <taxon>Ascomycota</taxon>
        <taxon>Saccharomycotina</taxon>
        <taxon>Saccharomycetes</taxon>
        <taxon>Phaffomycetales</taxon>
        <taxon>Phaffomycetaceae</taxon>
        <taxon>Cyberlindnera</taxon>
    </lineage>
</organism>
<dbReference type="SUPFAM" id="SSF140718">
    <property type="entry name" value="Mediator hinge subcomplex-like"/>
    <property type="match status" value="1"/>
</dbReference>
<dbReference type="AlphaFoldDB" id="A0A0H5C2U7"/>
<evidence type="ECO:0000313" key="12">
    <source>
        <dbReference type="Proteomes" id="UP000038830"/>
    </source>
</evidence>
<dbReference type="EMBL" id="CDQK01000003">
    <property type="protein sequence ID" value="CEP22131.1"/>
    <property type="molecule type" value="Genomic_DNA"/>
</dbReference>
<dbReference type="Proteomes" id="UP000038830">
    <property type="component" value="Unassembled WGS sequence"/>
</dbReference>
<evidence type="ECO:0000256" key="8">
    <source>
        <dbReference type="RuleBase" id="RU364060"/>
    </source>
</evidence>
<dbReference type="Gene3D" id="6.10.140.200">
    <property type="match status" value="1"/>
</dbReference>
<evidence type="ECO:0000256" key="3">
    <source>
        <dbReference type="ARBA" id="ARBA00020631"/>
    </source>
</evidence>
<comment type="subunit">
    <text evidence="8">Component of the Mediator complex.</text>
</comment>
<dbReference type="OrthoDB" id="10253553at2759"/>
<keyword evidence="4 8" id="KW-0805">Transcription regulation</keyword>
<gene>
    <name evidence="10" type="primary">MED7</name>
    <name evidence="10" type="ORF">BN1211_2406</name>
    <name evidence="11" type="ORF">CYBJADRAFT_163202</name>
</gene>
<accession>A0A0H5C2U7</accession>
<keyword evidence="7 8" id="KW-0539">Nucleus</keyword>
<dbReference type="Pfam" id="PF05983">
    <property type="entry name" value="Med7"/>
    <property type="match status" value="1"/>
</dbReference>
<feature type="region of interest" description="Disordered" evidence="9">
    <location>
        <begin position="202"/>
        <end position="224"/>
    </location>
</feature>
<reference evidence="11 13" key="3">
    <citation type="journal article" date="2016" name="Proc. Natl. Acad. Sci. U.S.A.">
        <title>Comparative genomics of biotechnologically important yeasts.</title>
        <authorList>
            <person name="Riley R."/>
            <person name="Haridas S."/>
            <person name="Wolfe K.H."/>
            <person name="Lopes M.R."/>
            <person name="Hittinger C.T."/>
            <person name="Goeker M."/>
            <person name="Salamov A.A."/>
            <person name="Wisecaver J.H."/>
            <person name="Long T.M."/>
            <person name="Calvey C.H."/>
            <person name="Aerts A.L."/>
            <person name="Barry K.W."/>
            <person name="Choi C."/>
            <person name="Clum A."/>
            <person name="Coughlan A.Y."/>
            <person name="Deshpande S."/>
            <person name="Douglass A.P."/>
            <person name="Hanson S.J."/>
            <person name="Klenk H.-P."/>
            <person name="LaButti K.M."/>
            <person name="Lapidus A."/>
            <person name="Lindquist E.A."/>
            <person name="Lipzen A.M."/>
            <person name="Meier-Kolthoff J.P."/>
            <person name="Ohm R.A."/>
            <person name="Otillar R.P."/>
            <person name="Pangilinan J.L."/>
            <person name="Peng Y."/>
            <person name="Rokas A."/>
            <person name="Rosa C.A."/>
            <person name="Scheuner C."/>
            <person name="Sibirny A.A."/>
            <person name="Slot J.C."/>
            <person name="Stielow J.B."/>
            <person name="Sun H."/>
            <person name="Kurtzman C.P."/>
            <person name="Blackwell M."/>
            <person name="Grigoriev I.V."/>
            <person name="Jeffries T.W."/>
        </authorList>
    </citation>
    <scope>NUCLEOTIDE SEQUENCE [LARGE SCALE GENOMIC DNA]</scope>
    <source>
        <strain evidence="13">ATCC 18201 / CBS 1600 / BCRC 20928 / JCM 3617 / NBRC 0987 / NRRL Y-1542</strain>
        <strain evidence="11">NRRL Y-1542</strain>
    </source>
</reference>
<reference evidence="10" key="1">
    <citation type="submission" date="2014-12" db="EMBL/GenBank/DDBJ databases">
        <authorList>
            <person name="Jaenicke S."/>
        </authorList>
    </citation>
    <scope>NUCLEOTIDE SEQUENCE [LARGE SCALE GENOMIC DNA]</scope>
    <source>
        <strain evidence="10">CBS1600</strain>
    </source>
</reference>
<evidence type="ECO:0000256" key="7">
    <source>
        <dbReference type="ARBA" id="ARBA00023242"/>
    </source>
</evidence>
<evidence type="ECO:0000313" key="11">
    <source>
        <dbReference type="EMBL" id="ODV72848.1"/>
    </source>
</evidence>
<evidence type="ECO:0000256" key="6">
    <source>
        <dbReference type="ARBA" id="ARBA00023163"/>
    </source>
</evidence>
<dbReference type="Proteomes" id="UP000094389">
    <property type="component" value="Unassembled WGS sequence"/>
</dbReference>